<dbReference type="Gene3D" id="1.10.555.10">
    <property type="entry name" value="Rho GTPase activation protein"/>
    <property type="match status" value="1"/>
</dbReference>
<organism evidence="11 12">
    <name type="scientific">Cyprinus carpio</name>
    <name type="common">Common carp</name>
    <dbReference type="NCBI Taxonomy" id="7962"/>
    <lineage>
        <taxon>Eukaryota</taxon>
        <taxon>Metazoa</taxon>
        <taxon>Chordata</taxon>
        <taxon>Craniata</taxon>
        <taxon>Vertebrata</taxon>
        <taxon>Euteleostomi</taxon>
        <taxon>Actinopterygii</taxon>
        <taxon>Neopterygii</taxon>
        <taxon>Teleostei</taxon>
        <taxon>Ostariophysi</taxon>
        <taxon>Cypriniformes</taxon>
        <taxon>Cyprinidae</taxon>
        <taxon>Cyprininae</taxon>
        <taxon>Cyprinus</taxon>
    </lineage>
</organism>
<evidence type="ECO:0000256" key="3">
    <source>
        <dbReference type="ARBA" id="ARBA00022771"/>
    </source>
</evidence>
<evidence type="ECO:0000256" key="1">
    <source>
        <dbReference type="ARBA" id="ARBA00022468"/>
    </source>
</evidence>
<feature type="compositionally biased region" description="Low complexity" evidence="7">
    <location>
        <begin position="404"/>
        <end position="418"/>
    </location>
</feature>
<dbReference type="Pfam" id="PF00620">
    <property type="entry name" value="RhoGAP"/>
    <property type="match status" value="1"/>
</dbReference>
<dbReference type="SUPFAM" id="SSF103657">
    <property type="entry name" value="BAR/IMD domain-like"/>
    <property type="match status" value="1"/>
</dbReference>
<evidence type="ECO:0000313" key="11">
    <source>
        <dbReference type="Ensembl" id="ENSCCRP00015113933.1"/>
    </source>
</evidence>
<keyword evidence="4" id="KW-0862">Zinc</keyword>
<dbReference type="PROSITE" id="PS50081">
    <property type="entry name" value="ZF_DAG_PE_2"/>
    <property type="match status" value="1"/>
</dbReference>
<evidence type="ECO:0000256" key="6">
    <source>
        <dbReference type="PROSITE-ProRule" id="PRU01077"/>
    </source>
</evidence>
<dbReference type="Ensembl" id="ENSCCRT00015117541.1">
    <property type="protein sequence ID" value="ENSCCRP00015113933.1"/>
    <property type="gene ID" value="ENSCCRG00015044636.1"/>
</dbReference>
<dbReference type="GO" id="GO:0007165">
    <property type="term" value="P:signal transduction"/>
    <property type="evidence" value="ECO:0007669"/>
    <property type="project" value="InterPro"/>
</dbReference>
<dbReference type="InterPro" id="IPR008936">
    <property type="entry name" value="Rho_GTPase_activation_prot"/>
</dbReference>
<feature type="domain" description="Rho-GAP" evidence="9">
    <location>
        <begin position="582"/>
        <end position="799"/>
    </location>
</feature>
<keyword evidence="5 6" id="KW-0175">Coiled coil</keyword>
<dbReference type="InterPro" id="IPR046349">
    <property type="entry name" value="C1-like_sf"/>
</dbReference>
<dbReference type="SUPFAM" id="SSF48350">
    <property type="entry name" value="GTPase activation domain, GAP"/>
    <property type="match status" value="1"/>
</dbReference>
<sequence>SQDQESVLHKMCCTHLNIYVLEQKEKLKSHHMTPLSNLLTTFFLSLTSGYHYEVCNEADKKDFEKAIETIAVAFSSNVSELLMGEVDSSTLLSVLPSEKSRVSVCRSLSAEEVDIILQRSEGGVDSALTYAKTISKYIKDLIGYVEKKLALELEFSKGLQRIYQSCKQTITQPHMPFFSIYSLALEQDLEQSSGMHQAASTLQNQTFVMPLLLRKQEHEKKRKEIKEQWLKAKRKLMECEANLRRAKQVYMTRCEEYDKARTAANRAEEEGGSSTTKTVDKKKRLEEEARNKAEEAEATYRTCIADAITQHQELEHMKVTVLRQIQEVIKQSDQTIRSATISYYQIMHMQTVALPVHYQTLCESSKLYDPGQQYAMHVKDLQMSEEPETHYEFEAYSASSIRARADSANADAQSSAEAPPTAGETGDTSTSHKDEHKRGMCNDLFLLLIIKCNIKTCNNKDEGMIAKMARTSSTGTMSSNEDADEKDSNVTSFETPNINGIEPEIVVPTGPFRNVGLSKAAQTHKLRKLRSPSKCRECDSYVYFQGAECEECFLACHKRCLETLAIQCGHKKLQGRLQLFGQDFSQVSGNSPDGIPFIIKKCIGEIERRALRMKGIYRVNGVKTRVEKLCQAFENGKELVELSQSSPHDISNVLKLYLRQLPEPIMPFRLYNSLMGLAKESLAVMGPEGAETGKGPDLVDLGPETDPELLALVDRLKNLLKELPRPNTATLRYIARHLRRIAELEDDNKMSPSNLGIVFGPSLMRPRPTGATVSLSSLVDYPYQARIVETLIVFYPAIFHSDSSRPACASSARTQSLQQV</sequence>
<evidence type="ECO:0000256" key="7">
    <source>
        <dbReference type="SAM" id="MobiDB-lite"/>
    </source>
</evidence>
<dbReference type="PROSITE" id="PS50238">
    <property type="entry name" value="RHOGAP"/>
    <property type="match status" value="1"/>
</dbReference>
<dbReference type="InterPro" id="IPR027267">
    <property type="entry name" value="AH/BAR_dom_sf"/>
</dbReference>
<dbReference type="GO" id="GO:0016020">
    <property type="term" value="C:membrane"/>
    <property type="evidence" value="ECO:0007669"/>
    <property type="project" value="TreeGrafter"/>
</dbReference>
<feature type="compositionally biased region" description="Basic and acidic residues" evidence="7">
    <location>
        <begin position="283"/>
        <end position="293"/>
    </location>
</feature>
<dbReference type="InterPro" id="IPR001060">
    <property type="entry name" value="FCH_dom"/>
</dbReference>
<proteinExistence type="predicted"/>
<dbReference type="FunFam" id="1.10.555.10:FF:000016">
    <property type="entry name" value="Rho GTPase activating protein 29"/>
    <property type="match status" value="1"/>
</dbReference>
<evidence type="ECO:0000256" key="2">
    <source>
        <dbReference type="ARBA" id="ARBA00022723"/>
    </source>
</evidence>
<dbReference type="GO" id="GO:0005096">
    <property type="term" value="F:GTPase activator activity"/>
    <property type="evidence" value="ECO:0007669"/>
    <property type="project" value="UniProtKB-KW"/>
</dbReference>
<dbReference type="PANTHER" id="PTHR15228:SF18">
    <property type="entry name" value="RHO GTPASE-ACTIVATING PROTEIN 45"/>
    <property type="match status" value="1"/>
</dbReference>
<dbReference type="InterPro" id="IPR031160">
    <property type="entry name" value="F_BAR_dom"/>
</dbReference>
<evidence type="ECO:0000313" key="12">
    <source>
        <dbReference type="Proteomes" id="UP000694700"/>
    </source>
</evidence>
<dbReference type="SMART" id="SM00109">
    <property type="entry name" value="C1"/>
    <property type="match status" value="1"/>
</dbReference>
<dbReference type="CDD" id="cd20816">
    <property type="entry name" value="C1_GMIP-like"/>
    <property type="match status" value="1"/>
</dbReference>
<dbReference type="SMART" id="SM00324">
    <property type="entry name" value="RhoGAP"/>
    <property type="match status" value="1"/>
</dbReference>
<accession>A0A8C2B6A7</accession>
<feature type="region of interest" description="Disordered" evidence="7">
    <location>
        <begin position="404"/>
        <end position="435"/>
    </location>
</feature>
<dbReference type="AlphaFoldDB" id="A0A8C2B6A7"/>
<protein>
    <submittedName>
        <fullName evidence="11">Rho GTPase activating protein 45</fullName>
    </submittedName>
</protein>
<dbReference type="Pfam" id="PF00130">
    <property type="entry name" value="C1_1"/>
    <property type="match status" value="1"/>
</dbReference>
<name>A0A8C2B6A7_CYPCA</name>
<feature type="region of interest" description="Disordered" evidence="7">
    <location>
        <begin position="472"/>
        <end position="495"/>
    </location>
</feature>
<evidence type="ECO:0000256" key="4">
    <source>
        <dbReference type="ARBA" id="ARBA00022833"/>
    </source>
</evidence>
<dbReference type="SUPFAM" id="SSF57889">
    <property type="entry name" value="Cysteine-rich domain"/>
    <property type="match status" value="1"/>
</dbReference>
<dbReference type="Proteomes" id="UP000694700">
    <property type="component" value="Unplaced"/>
</dbReference>
<dbReference type="PANTHER" id="PTHR15228">
    <property type="entry name" value="SPERMATHECAL PHYSIOLOGY VARIANT"/>
    <property type="match status" value="1"/>
</dbReference>
<dbReference type="Gene3D" id="1.20.1270.60">
    <property type="entry name" value="Arfaptin homology (AH) domain/BAR domain"/>
    <property type="match status" value="1"/>
</dbReference>
<dbReference type="Pfam" id="PF22699">
    <property type="entry name" value="GMIP-like_FCH"/>
    <property type="match status" value="1"/>
</dbReference>
<reference evidence="11" key="1">
    <citation type="submission" date="2025-08" db="UniProtKB">
        <authorList>
            <consortium name="Ensembl"/>
        </authorList>
    </citation>
    <scope>IDENTIFICATION</scope>
</reference>
<feature type="region of interest" description="Disordered" evidence="7">
    <location>
        <begin position="262"/>
        <end position="293"/>
    </location>
</feature>
<dbReference type="InterPro" id="IPR054713">
    <property type="entry name" value="GMIP/FCHO2-like_FCH"/>
</dbReference>
<dbReference type="GO" id="GO:0008270">
    <property type="term" value="F:zinc ion binding"/>
    <property type="evidence" value="ECO:0007669"/>
    <property type="project" value="UniProtKB-KW"/>
</dbReference>
<dbReference type="GO" id="GO:0005829">
    <property type="term" value="C:cytosol"/>
    <property type="evidence" value="ECO:0007669"/>
    <property type="project" value="UniProtKB-ARBA"/>
</dbReference>
<evidence type="ECO:0000256" key="5">
    <source>
        <dbReference type="ARBA" id="ARBA00023054"/>
    </source>
</evidence>
<feature type="domain" description="F-BAR" evidence="10">
    <location>
        <begin position="111"/>
        <end position="373"/>
    </location>
</feature>
<dbReference type="InterPro" id="IPR002219">
    <property type="entry name" value="PKC_DAG/PE"/>
</dbReference>
<dbReference type="SMART" id="SM00055">
    <property type="entry name" value="FCH"/>
    <property type="match status" value="1"/>
</dbReference>
<dbReference type="InterPro" id="IPR000198">
    <property type="entry name" value="RhoGAP_dom"/>
</dbReference>
<keyword evidence="1" id="KW-0343">GTPase activation</keyword>
<dbReference type="PROSITE" id="PS00479">
    <property type="entry name" value="ZF_DAG_PE_1"/>
    <property type="match status" value="1"/>
</dbReference>
<evidence type="ECO:0000259" key="8">
    <source>
        <dbReference type="PROSITE" id="PS50081"/>
    </source>
</evidence>
<feature type="domain" description="Phorbol-ester/DAG-type" evidence="8">
    <location>
        <begin position="523"/>
        <end position="568"/>
    </location>
</feature>
<dbReference type="GO" id="GO:0051056">
    <property type="term" value="P:regulation of small GTPase mediated signal transduction"/>
    <property type="evidence" value="ECO:0007669"/>
    <property type="project" value="UniProtKB-ARBA"/>
</dbReference>
<evidence type="ECO:0000259" key="9">
    <source>
        <dbReference type="PROSITE" id="PS50238"/>
    </source>
</evidence>
<dbReference type="InterPro" id="IPR051025">
    <property type="entry name" value="RhoGAP"/>
</dbReference>
<dbReference type="PROSITE" id="PS51741">
    <property type="entry name" value="F_BAR"/>
    <property type="match status" value="1"/>
</dbReference>
<evidence type="ECO:0000259" key="10">
    <source>
        <dbReference type="PROSITE" id="PS51741"/>
    </source>
</evidence>
<keyword evidence="2" id="KW-0479">Metal-binding</keyword>
<keyword evidence="3" id="KW-0863">Zinc-finger</keyword>